<accession>A0A8H6M2J4</accession>
<feature type="region of interest" description="Disordered" evidence="1">
    <location>
        <begin position="1"/>
        <end position="32"/>
    </location>
</feature>
<organism evidence="2 3">
    <name type="scientific">Ephemerocybe angulata</name>
    <dbReference type="NCBI Taxonomy" id="980116"/>
    <lineage>
        <taxon>Eukaryota</taxon>
        <taxon>Fungi</taxon>
        <taxon>Dikarya</taxon>
        <taxon>Basidiomycota</taxon>
        <taxon>Agaricomycotina</taxon>
        <taxon>Agaricomycetes</taxon>
        <taxon>Agaricomycetidae</taxon>
        <taxon>Agaricales</taxon>
        <taxon>Agaricineae</taxon>
        <taxon>Psathyrellaceae</taxon>
        <taxon>Ephemerocybe</taxon>
    </lineage>
</organism>
<protein>
    <submittedName>
        <fullName evidence="2">Uncharacterized protein</fullName>
    </submittedName>
</protein>
<evidence type="ECO:0000256" key="1">
    <source>
        <dbReference type="SAM" id="MobiDB-lite"/>
    </source>
</evidence>
<evidence type="ECO:0000313" key="3">
    <source>
        <dbReference type="Proteomes" id="UP000521943"/>
    </source>
</evidence>
<dbReference type="EMBL" id="JACGCI010000064">
    <property type="protein sequence ID" value="KAF6749252.1"/>
    <property type="molecule type" value="Genomic_DNA"/>
</dbReference>
<feature type="compositionally biased region" description="Low complexity" evidence="1">
    <location>
        <begin position="48"/>
        <end position="62"/>
    </location>
</feature>
<dbReference type="AlphaFoldDB" id="A0A8H6M2J4"/>
<dbReference type="Proteomes" id="UP000521943">
    <property type="component" value="Unassembled WGS sequence"/>
</dbReference>
<keyword evidence="3" id="KW-1185">Reference proteome</keyword>
<reference evidence="2 3" key="1">
    <citation type="submission" date="2020-07" db="EMBL/GenBank/DDBJ databases">
        <title>Comparative genomics of pyrophilous fungi reveals a link between fire events and developmental genes.</title>
        <authorList>
            <consortium name="DOE Joint Genome Institute"/>
            <person name="Steindorff A.S."/>
            <person name="Carver A."/>
            <person name="Calhoun S."/>
            <person name="Stillman K."/>
            <person name="Liu H."/>
            <person name="Lipzen A."/>
            <person name="Pangilinan J."/>
            <person name="Labutti K."/>
            <person name="Bruns T.D."/>
            <person name="Grigoriev I.V."/>
        </authorList>
    </citation>
    <scope>NUCLEOTIDE SEQUENCE [LARGE SCALE GENOMIC DNA]</scope>
    <source>
        <strain evidence="2 3">CBS 144469</strain>
    </source>
</reference>
<feature type="region of interest" description="Disordered" evidence="1">
    <location>
        <begin position="48"/>
        <end position="71"/>
    </location>
</feature>
<feature type="compositionally biased region" description="Polar residues" evidence="1">
    <location>
        <begin position="9"/>
        <end position="32"/>
    </location>
</feature>
<gene>
    <name evidence="2" type="ORF">DFP72DRAFT_913720</name>
</gene>
<evidence type="ECO:0000313" key="2">
    <source>
        <dbReference type="EMBL" id="KAF6749252.1"/>
    </source>
</evidence>
<comment type="caution">
    <text evidence="2">The sequence shown here is derived from an EMBL/GenBank/DDBJ whole genome shotgun (WGS) entry which is preliminary data.</text>
</comment>
<dbReference type="OrthoDB" id="10557475at2759"/>
<name>A0A8H6M2J4_9AGAR</name>
<sequence>MGQKARATHNFSGNEVRSASTSRTSFFNPGSYTKPQLYPVAASSSVTPSTVAARAAETPARSAEGKLPIHRRLLRKGMSQFGDRRIDVSPDGQFTFSPFPFLVSQKLRKKTSKLDAPDPDPPMSMEACRAMVFHDESLSRYPDMSISMAAAAKRRSKAFSGSDSEGVSARSSMYSIAE</sequence>
<proteinExistence type="predicted"/>
<feature type="compositionally biased region" description="Polar residues" evidence="1">
    <location>
        <begin position="163"/>
        <end position="178"/>
    </location>
</feature>
<feature type="region of interest" description="Disordered" evidence="1">
    <location>
        <begin position="155"/>
        <end position="178"/>
    </location>
</feature>